<evidence type="ECO:0008006" key="3">
    <source>
        <dbReference type="Google" id="ProtNLM"/>
    </source>
</evidence>
<reference evidence="1 2" key="1">
    <citation type="submission" date="2017-06" db="EMBL/GenBank/DDBJ databases">
        <authorList>
            <person name="Kim H.J."/>
            <person name="Triplett B.A."/>
        </authorList>
    </citation>
    <scope>NUCLEOTIDE SEQUENCE [LARGE SCALE GENOMIC DNA]</scope>
    <source>
        <strain evidence="1 2">DSM 29052</strain>
    </source>
</reference>
<organism evidence="1 2">
    <name type="scientific">Puniceibacterium sediminis</name>
    <dbReference type="NCBI Taxonomy" id="1608407"/>
    <lineage>
        <taxon>Bacteria</taxon>
        <taxon>Pseudomonadati</taxon>
        <taxon>Pseudomonadota</taxon>
        <taxon>Alphaproteobacteria</taxon>
        <taxon>Rhodobacterales</taxon>
        <taxon>Paracoccaceae</taxon>
        <taxon>Puniceibacterium</taxon>
    </lineage>
</organism>
<name>A0A238VML5_9RHOB</name>
<accession>A0A238VML5</accession>
<dbReference type="EMBL" id="FZNN01000002">
    <property type="protein sequence ID" value="SNR34729.1"/>
    <property type="molecule type" value="Genomic_DNA"/>
</dbReference>
<evidence type="ECO:0000313" key="1">
    <source>
        <dbReference type="EMBL" id="SNR34729.1"/>
    </source>
</evidence>
<dbReference type="AlphaFoldDB" id="A0A238VML5"/>
<evidence type="ECO:0000313" key="2">
    <source>
        <dbReference type="Proteomes" id="UP000198417"/>
    </source>
</evidence>
<dbReference type="Proteomes" id="UP000198417">
    <property type="component" value="Unassembled WGS sequence"/>
</dbReference>
<sequence>MPWMNRIFSARAAQTGGVVRRKMRDVHREIGRDVFIAEVQRRGFHLIACGDQYVVICHEGHMRVIC</sequence>
<proteinExistence type="predicted"/>
<keyword evidence="2" id="KW-1185">Reference proteome</keyword>
<gene>
    <name evidence="1" type="ORF">SAMN06265370_102299</name>
</gene>
<protein>
    <recommendedName>
        <fullName evidence="3">N-(5'-phosphoribosyl)anthranilate isomerase</fullName>
    </recommendedName>
</protein>